<keyword evidence="3 6" id="KW-1133">Transmembrane helix</keyword>
<reference evidence="7 8" key="1">
    <citation type="journal article" date="2016" name="Proc. Natl. Acad. Sci. U.S.A.">
        <title>Comparative genomics of biotechnologically important yeasts.</title>
        <authorList>
            <person name="Riley R."/>
            <person name="Haridas S."/>
            <person name="Wolfe K.H."/>
            <person name="Lopes M.R."/>
            <person name="Hittinger C.T."/>
            <person name="Goeker M."/>
            <person name="Salamov A.A."/>
            <person name="Wisecaver J.H."/>
            <person name="Long T.M."/>
            <person name="Calvey C.H."/>
            <person name="Aerts A.L."/>
            <person name="Barry K.W."/>
            <person name="Choi C."/>
            <person name="Clum A."/>
            <person name="Coughlan A.Y."/>
            <person name="Deshpande S."/>
            <person name="Douglass A.P."/>
            <person name="Hanson S.J."/>
            <person name="Klenk H.-P."/>
            <person name="LaButti K.M."/>
            <person name="Lapidus A."/>
            <person name="Lindquist E.A."/>
            <person name="Lipzen A.M."/>
            <person name="Meier-Kolthoff J.P."/>
            <person name="Ohm R.A."/>
            <person name="Otillar R.P."/>
            <person name="Pangilinan J.L."/>
            <person name="Peng Y."/>
            <person name="Rokas A."/>
            <person name="Rosa C.A."/>
            <person name="Scheuner C."/>
            <person name="Sibirny A.A."/>
            <person name="Slot J.C."/>
            <person name="Stielow J.B."/>
            <person name="Sun H."/>
            <person name="Kurtzman C.P."/>
            <person name="Blackwell M."/>
            <person name="Grigoriev I.V."/>
            <person name="Jeffries T.W."/>
        </authorList>
    </citation>
    <scope>NUCLEOTIDE SEQUENCE [LARGE SCALE GENOMIC DNA]</scope>
    <source>
        <strain evidence="7 8">DSM 6958</strain>
    </source>
</reference>
<proteinExistence type="predicted"/>
<keyword evidence="2 6" id="KW-0812">Transmembrane</keyword>
<dbReference type="GO" id="GO:0005741">
    <property type="term" value="C:mitochondrial outer membrane"/>
    <property type="evidence" value="ECO:0007669"/>
    <property type="project" value="TreeGrafter"/>
</dbReference>
<keyword evidence="5 6" id="KW-0472">Membrane</keyword>
<evidence type="ECO:0000313" key="8">
    <source>
        <dbReference type="Proteomes" id="UP000095009"/>
    </source>
</evidence>
<dbReference type="InterPro" id="IPR013946">
    <property type="entry name" value="NCA2-like"/>
</dbReference>
<dbReference type="Pfam" id="PF08637">
    <property type="entry name" value="NCA2"/>
    <property type="match status" value="1"/>
</dbReference>
<dbReference type="Proteomes" id="UP000095009">
    <property type="component" value="Unassembled WGS sequence"/>
</dbReference>
<feature type="transmembrane region" description="Helical" evidence="6">
    <location>
        <begin position="648"/>
        <end position="673"/>
    </location>
</feature>
<evidence type="ECO:0000256" key="6">
    <source>
        <dbReference type="SAM" id="Phobius"/>
    </source>
</evidence>
<dbReference type="STRING" id="857566.A0A1E3PPY3"/>
<sequence>MSLITKSVIELASNIDDVLDSIRFTLSSTDAITSLDQPKAGSNTVSKRTLNDNKDEISRLLALIQQTSPVIQLFGGSNLDNLSFHRLNSDLMQIISSPNGHSSETLSGADSTVQVEVSKQLLADSLNQESFKFESISLEKINCILNDYKSQYLLARTSTVDTSSLSPVESDLHWSFLNNVSLLSYLVVYNSLLKQNLPLSKSIYYWDGVLNSNNFYLAVHCLQFLPVNICNYIKTSSQEFKGKLSNIYSNGSSALHRGANIFENGGTRNTLCSTSKFTGTVNLLTSLIRKSYQDISQFIGDQVNLFDQKTRVLGKLLTLMKVHVKKSIKDNKMKKLTVLQNNQANCLGLMVNNIYCRQKHSQSLRIGNKGDRSDKVITILEGQYKEKRKTVANNIIILTTILTNLCSSEQTGFSTHEIYQQQKEGTLIDDSAIPKLVDDLQMIMDKLYVEQVNINDTNLSNFGKPSRVVRYWPACILGGVTMIYIKLRIFNNWQDIIQWFNDSILTTVRSFWQNWILDPMKKIIATIRHDETSRIAVVSKNSLEADMSSLERMVLEFAGDNKITLKDFESNTTESMGNADENTIIREMVQRGDITPVMKSYEQEMSSPLTSIIKGSLVRSLLIQVQKTKVDVEIAMSGIDKLLQSQELVIGIIAAMPSITISWYALTTILNVTQGKRMRGSNKRKSDNVGVLKRTFGKIERLIMSVSFNGTDHSQKADWYNTKLGLVLCEINLLRSLGKTLITNKEQQTEWNQDVLQIE</sequence>
<gene>
    <name evidence="7" type="ORF">NADFUDRAFT_81950</name>
</gene>
<evidence type="ECO:0000256" key="5">
    <source>
        <dbReference type="ARBA" id="ARBA00023136"/>
    </source>
</evidence>
<evidence type="ECO:0000256" key="1">
    <source>
        <dbReference type="ARBA" id="ARBA00004225"/>
    </source>
</evidence>
<keyword evidence="8" id="KW-1185">Reference proteome</keyword>
<dbReference type="OrthoDB" id="413313at2759"/>
<organism evidence="7 8">
    <name type="scientific">Nadsonia fulvescens var. elongata DSM 6958</name>
    <dbReference type="NCBI Taxonomy" id="857566"/>
    <lineage>
        <taxon>Eukaryota</taxon>
        <taxon>Fungi</taxon>
        <taxon>Dikarya</taxon>
        <taxon>Ascomycota</taxon>
        <taxon>Saccharomycotina</taxon>
        <taxon>Dipodascomycetes</taxon>
        <taxon>Dipodascales</taxon>
        <taxon>Dipodascales incertae sedis</taxon>
        <taxon>Nadsonia</taxon>
    </lineage>
</organism>
<evidence type="ECO:0000313" key="7">
    <source>
        <dbReference type="EMBL" id="ODQ67481.1"/>
    </source>
</evidence>
<dbReference type="EMBL" id="KV454407">
    <property type="protein sequence ID" value="ODQ67481.1"/>
    <property type="molecule type" value="Genomic_DNA"/>
</dbReference>
<protein>
    <submittedName>
        <fullName evidence="7">NCA2-domain-containing protein</fullName>
    </submittedName>
</protein>
<keyword evidence="4" id="KW-0496">Mitochondrion</keyword>
<dbReference type="PANTHER" id="PTHR28234">
    <property type="entry name" value="NUCLEAR CONTROL OF ATPASE PROTEIN 2"/>
    <property type="match status" value="1"/>
</dbReference>
<dbReference type="AlphaFoldDB" id="A0A1E3PPY3"/>
<name>A0A1E3PPY3_9ASCO</name>
<feature type="non-terminal residue" evidence="7">
    <location>
        <position position="759"/>
    </location>
</feature>
<evidence type="ECO:0000256" key="4">
    <source>
        <dbReference type="ARBA" id="ARBA00023128"/>
    </source>
</evidence>
<dbReference type="PANTHER" id="PTHR28234:SF1">
    <property type="entry name" value="NUCLEAR CONTROL OF ATPASE PROTEIN 2"/>
    <property type="match status" value="1"/>
</dbReference>
<comment type="subcellular location">
    <subcellularLocation>
        <location evidence="1">Mitochondrion membrane</location>
        <topology evidence="1">Multi-pass membrane protein</topology>
    </subcellularLocation>
</comment>
<evidence type="ECO:0000256" key="2">
    <source>
        <dbReference type="ARBA" id="ARBA00022692"/>
    </source>
</evidence>
<accession>A0A1E3PPY3</accession>
<evidence type="ECO:0000256" key="3">
    <source>
        <dbReference type="ARBA" id="ARBA00022989"/>
    </source>
</evidence>